<gene>
    <name evidence="6" type="ORF">IAB63_04570</name>
</gene>
<dbReference type="EMBL" id="DVLT01000033">
    <property type="protein sequence ID" value="HIU02507.1"/>
    <property type="molecule type" value="Genomic_DNA"/>
</dbReference>
<dbReference type="AlphaFoldDB" id="A0A9D1KWM0"/>
<evidence type="ECO:0000256" key="2">
    <source>
        <dbReference type="ARBA" id="ARBA00022692"/>
    </source>
</evidence>
<evidence type="ECO:0000256" key="1">
    <source>
        <dbReference type="ARBA" id="ARBA00004141"/>
    </source>
</evidence>
<feature type="transmembrane region" description="Helical" evidence="5">
    <location>
        <begin position="36"/>
        <end position="56"/>
    </location>
</feature>
<accession>A0A9D1KWM0</accession>
<sequence length="240" mass="26400">MTESGLAGVNIVFILVILFFVVSMIVGYARGFIKTFFATFSLAIAVFVAVQGSPYVGKILQRTPIYTGIADQIEAGLNVSGTEDISKVSQQIDVINQYDIPDALKDALIENNNSQVYEALGITRFTEYVASYLTCLILNVISFLVLFVIVLIILKVIAASLDLISKLPVLHGMNKIGGLIFGLVHGLVNLWIICIILTIFASTSFGQFVFRQINENPFLGMIYNNNYLLIALSNMGRLLF</sequence>
<comment type="caution">
    <text evidence="6">The sequence shown here is derived from an EMBL/GenBank/DDBJ whole genome shotgun (WGS) entry which is preliminary data.</text>
</comment>
<organism evidence="6 7">
    <name type="scientific">Candidatus Onthocola gallistercoris</name>
    <dbReference type="NCBI Taxonomy" id="2840876"/>
    <lineage>
        <taxon>Bacteria</taxon>
        <taxon>Bacillati</taxon>
        <taxon>Bacillota</taxon>
        <taxon>Bacilli</taxon>
        <taxon>Candidatus Onthocola</taxon>
    </lineage>
</organism>
<keyword evidence="3 5" id="KW-1133">Transmembrane helix</keyword>
<evidence type="ECO:0000256" key="5">
    <source>
        <dbReference type="SAM" id="Phobius"/>
    </source>
</evidence>
<evidence type="ECO:0000313" key="6">
    <source>
        <dbReference type="EMBL" id="HIU02507.1"/>
    </source>
</evidence>
<name>A0A9D1KWM0_9FIRM</name>
<reference evidence="6" key="1">
    <citation type="submission" date="2020-10" db="EMBL/GenBank/DDBJ databases">
        <authorList>
            <person name="Gilroy R."/>
        </authorList>
    </citation>
    <scope>NUCLEOTIDE SEQUENCE</scope>
    <source>
        <strain evidence="6">CHK187-14744</strain>
    </source>
</reference>
<dbReference type="Proteomes" id="UP000824164">
    <property type="component" value="Unassembled WGS sequence"/>
</dbReference>
<comment type="subcellular location">
    <subcellularLocation>
        <location evidence="1">Membrane</location>
        <topology evidence="1">Multi-pass membrane protein</topology>
    </subcellularLocation>
</comment>
<dbReference type="InterPro" id="IPR003825">
    <property type="entry name" value="Colicin-V_CvpA"/>
</dbReference>
<feature type="transmembrane region" description="Helical" evidence="5">
    <location>
        <begin position="129"/>
        <end position="158"/>
    </location>
</feature>
<evidence type="ECO:0000256" key="3">
    <source>
        <dbReference type="ARBA" id="ARBA00022989"/>
    </source>
</evidence>
<feature type="transmembrane region" description="Helical" evidence="5">
    <location>
        <begin position="6"/>
        <end position="29"/>
    </location>
</feature>
<dbReference type="PANTHER" id="PTHR37306">
    <property type="entry name" value="COLICIN V PRODUCTION PROTEIN"/>
    <property type="match status" value="1"/>
</dbReference>
<dbReference type="Pfam" id="PF02674">
    <property type="entry name" value="Colicin_V"/>
    <property type="match status" value="1"/>
</dbReference>
<dbReference type="GO" id="GO:0016020">
    <property type="term" value="C:membrane"/>
    <property type="evidence" value="ECO:0007669"/>
    <property type="project" value="UniProtKB-SubCell"/>
</dbReference>
<feature type="transmembrane region" description="Helical" evidence="5">
    <location>
        <begin position="179"/>
        <end position="201"/>
    </location>
</feature>
<protein>
    <submittedName>
        <fullName evidence="6">CvpA family protein</fullName>
    </submittedName>
</protein>
<evidence type="ECO:0000256" key="4">
    <source>
        <dbReference type="ARBA" id="ARBA00023136"/>
    </source>
</evidence>
<proteinExistence type="predicted"/>
<dbReference type="GO" id="GO:0009403">
    <property type="term" value="P:toxin biosynthetic process"/>
    <property type="evidence" value="ECO:0007669"/>
    <property type="project" value="InterPro"/>
</dbReference>
<reference evidence="6" key="2">
    <citation type="journal article" date="2021" name="PeerJ">
        <title>Extensive microbial diversity within the chicken gut microbiome revealed by metagenomics and culture.</title>
        <authorList>
            <person name="Gilroy R."/>
            <person name="Ravi A."/>
            <person name="Getino M."/>
            <person name="Pursley I."/>
            <person name="Horton D.L."/>
            <person name="Alikhan N.F."/>
            <person name="Baker D."/>
            <person name="Gharbi K."/>
            <person name="Hall N."/>
            <person name="Watson M."/>
            <person name="Adriaenssens E.M."/>
            <person name="Foster-Nyarko E."/>
            <person name="Jarju S."/>
            <person name="Secka A."/>
            <person name="Antonio M."/>
            <person name="Oren A."/>
            <person name="Chaudhuri R.R."/>
            <person name="La Ragione R."/>
            <person name="Hildebrand F."/>
            <person name="Pallen M.J."/>
        </authorList>
    </citation>
    <scope>NUCLEOTIDE SEQUENCE</scope>
    <source>
        <strain evidence="6">CHK187-14744</strain>
    </source>
</reference>
<dbReference type="PANTHER" id="PTHR37306:SF1">
    <property type="entry name" value="COLICIN V PRODUCTION PROTEIN"/>
    <property type="match status" value="1"/>
</dbReference>
<keyword evidence="2 5" id="KW-0812">Transmembrane</keyword>
<evidence type="ECO:0000313" key="7">
    <source>
        <dbReference type="Proteomes" id="UP000824164"/>
    </source>
</evidence>
<keyword evidence="4 5" id="KW-0472">Membrane</keyword>